<evidence type="ECO:0000313" key="4">
    <source>
        <dbReference type="EMBL" id="SVC94724.1"/>
    </source>
</evidence>
<protein>
    <recommendedName>
        <fullName evidence="3">SF3 helicase domain-containing protein</fullName>
    </recommendedName>
</protein>
<evidence type="ECO:0000256" key="1">
    <source>
        <dbReference type="ARBA" id="ARBA00022741"/>
    </source>
</evidence>
<name>A0A382RAI2_9ZZZZ</name>
<dbReference type="InterPro" id="IPR027417">
    <property type="entry name" value="P-loop_NTPase"/>
</dbReference>
<feature type="domain" description="SF3 helicase" evidence="3">
    <location>
        <begin position="1"/>
        <end position="119"/>
    </location>
</feature>
<evidence type="ECO:0000256" key="2">
    <source>
        <dbReference type="ARBA" id="ARBA00022840"/>
    </source>
</evidence>
<reference evidence="4" key="1">
    <citation type="submission" date="2018-05" db="EMBL/GenBank/DDBJ databases">
        <authorList>
            <person name="Lanie J.A."/>
            <person name="Ng W.-L."/>
            <person name="Kazmierczak K.M."/>
            <person name="Andrzejewski T.M."/>
            <person name="Davidsen T.M."/>
            <person name="Wayne K.J."/>
            <person name="Tettelin H."/>
            <person name="Glass J.I."/>
            <person name="Rusch D."/>
            <person name="Podicherti R."/>
            <person name="Tsui H.-C.T."/>
            <person name="Winkler M.E."/>
        </authorList>
    </citation>
    <scope>NUCLEOTIDE SEQUENCE</scope>
</reference>
<sequence>MQFMGDYIKPQTTRVFMERQNDGVRNDLAGLHDRRLVTTSEIGKHGILDAPMIKEFTGGDPITCRFLYKESFTYIPKFKLIMAVNDRPNLSQKDSAIWQRVKMIPFTVRIPDDEINKSQLRAKSKSL</sequence>
<accession>A0A382RAI2</accession>
<dbReference type="InterPro" id="IPR014015">
    <property type="entry name" value="Helicase_SF3_DNA-vir"/>
</dbReference>
<organism evidence="4">
    <name type="scientific">marine metagenome</name>
    <dbReference type="NCBI Taxonomy" id="408172"/>
    <lineage>
        <taxon>unclassified sequences</taxon>
        <taxon>metagenomes</taxon>
        <taxon>ecological metagenomes</taxon>
    </lineage>
</organism>
<dbReference type="Gene3D" id="3.40.50.300">
    <property type="entry name" value="P-loop containing nucleotide triphosphate hydrolases"/>
    <property type="match status" value="1"/>
</dbReference>
<proteinExistence type="predicted"/>
<keyword evidence="2" id="KW-0067">ATP-binding</keyword>
<gene>
    <name evidence="4" type="ORF">METZ01_LOCUS347578</name>
</gene>
<dbReference type="EMBL" id="UINC01120312">
    <property type="protein sequence ID" value="SVC94724.1"/>
    <property type="molecule type" value="Genomic_DNA"/>
</dbReference>
<keyword evidence="1" id="KW-0547">Nucleotide-binding</keyword>
<dbReference type="SUPFAM" id="SSF52540">
    <property type="entry name" value="P-loop containing nucleoside triphosphate hydrolases"/>
    <property type="match status" value="1"/>
</dbReference>
<dbReference type="AlphaFoldDB" id="A0A382RAI2"/>
<dbReference type="GO" id="GO:0005524">
    <property type="term" value="F:ATP binding"/>
    <property type="evidence" value="ECO:0007669"/>
    <property type="project" value="UniProtKB-KW"/>
</dbReference>
<evidence type="ECO:0000259" key="3">
    <source>
        <dbReference type="PROSITE" id="PS51206"/>
    </source>
</evidence>
<dbReference type="PROSITE" id="PS51206">
    <property type="entry name" value="SF3_HELICASE_1"/>
    <property type="match status" value="1"/>
</dbReference>